<dbReference type="Ensembl" id="ENSEBUT00000009856.1">
    <property type="protein sequence ID" value="ENSEBUP00000009333.1"/>
    <property type="gene ID" value="ENSEBUG00000006019.1"/>
</dbReference>
<keyword evidence="3" id="KW-1185">Reference proteome</keyword>
<evidence type="ECO:0000313" key="3">
    <source>
        <dbReference type="Proteomes" id="UP000694388"/>
    </source>
</evidence>
<dbReference type="PROSITE" id="PS50090">
    <property type="entry name" value="MYB_LIKE"/>
    <property type="match status" value="2"/>
</dbReference>
<dbReference type="PANTHER" id="PTHR47595:SF1">
    <property type="entry name" value="MYB_SANT-LIKE DNA-BINDING DOMAIN-CONTAINING PROTEIN"/>
    <property type="match status" value="1"/>
</dbReference>
<sequence>MAHTNAHLAFSDLVKKENGDEGDCLDLLPCSNIQPKWVEIRMAAKALKDGARLTWWTDNETRTLISLVEDQGMVELCTGKRLRNSNVYQRLSSILAEKGFHRPPEQVRARWKKLKFWYNRDRSTMRTTGRVSPTFRFFAQLDRLLGQNSQVTCFKAKVDQTSVGETVWSAEESQNAGARKAGGKPTWWTDEETRTLISLIKSQGMVELCTGKRLRNSDVYQRLSHLLAEKGFKRPSKQVRARWKKLKFWYNRDRCITRSTGPVSPTFRFFRQLDQLLGPCLQNWCTDVTDSTPCSQEHSQNTEKAKTKWTIPSIKIRPQERFVAHVLQKTSSDFAKEVRQPDESLTTRIYDGTPKEKTQHSEKIKSLHLSRQANVGDAAEKVSKPTLGPPEVISVLRLHTEEMQAASHPGAQGALQARRPDLECLLLEEHRATLALWQNNILLLQQHQRENQEMLKQLLKQQETMLNMLQQCLLHPPPENASKSEVKSFLCTGRCF</sequence>
<dbReference type="InterPro" id="IPR044822">
    <property type="entry name" value="Myb_DNA-bind_4"/>
</dbReference>
<evidence type="ECO:0000313" key="2">
    <source>
        <dbReference type="Ensembl" id="ENSEBUP00000009359.1"/>
    </source>
</evidence>
<protein>
    <recommendedName>
        <fullName evidence="1">Myb-like domain-containing protein</fullName>
    </recommendedName>
</protein>
<dbReference type="GeneTree" id="ENSGT00930000152789"/>
<dbReference type="AlphaFoldDB" id="A0A8C4Q3N2"/>
<dbReference type="OMA" id="QVRARWK"/>
<dbReference type="PANTHER" id="PTHR47595">
    <property type="entry name" value="HEAT SHOCK 70 KDA PROTEIN 14"/>
    <property type="match status" value="1"/>
</dbReference>
<dbReference type="Gene3D" id="1.10.10.60">
    <property type="entry name" value="Homeodomain-like"/>
    <property type="match status" value="2"/>
</dbReference>
<organism evidence="2 3">
    <name type="scientific">Eptatretus burgeri</name>
    <name type="common">Inshore hagfish</name>
    <dbReference type="NCBI Taxonomy" id="7764"/>
    <lineage>
        <taxon>Eukaryota</taxon>
        <taxon>Metazoa</taxon>
        <taxon>Chordata</taxon>
        <taxon>Craniata</taxon>
        <taxon>Vertebrata</taxon>
        <taxon>Cyclostomata</taxon>
        <taxon>Myxini</taxon>
        <taxon>Myxiniformes</taxon>
        <taxon>Myxinidae</taxon>
        <taxon>Eptatretinae</taxon>
        <taxon>Eptatretus</taxon>
    </lineage>
</organism>
<reference evidence="2" key="1">
    <citation type="submission" date="2025-05" db="UniProtKB">
        <authorList>
            <consortium name="Ensembl"/>
        </authorList>
    </citation>
    <scope>IDENTIFICATION</scope>
</reference>
<evidence type="ECO:0000259" key="1">
    <source>
        <dbReference type="PROSITE" id="PS50090"/>
    </source>
</evidence>
<accession>A0A8C4Q3N2</accession>
<dbReference type="Ensembl" id="ENSEBUT00000009882.1">
    <property type="protein sequence ID" value="ENSEBUP00000009359.1"/>
    <property type="gene ID" value="ENSEBUG00000006019.1"/>
</dbReference>
<dbReference type="InterPro" id="IPR001005">
    <property type="entry name" value="SANT/Myb"/>
</dbReference>
<feature type="domain" description="Myb-like" evidence="1">
    <location>
        <begin position="188"/>
        <end position="247"/>
    </location>
</feature>
<dbReference type="SMART" id="SM00717">
    <property type="entry name" value="SANT"/>
    <property type="match status" value="2"/>
</dbReference>
<name>A0A8C4Q3N2_EPTBU</name>
<feature type="domain" description="Myb-like" evidence="1">
    <location>
        <begin position="56"/>
        <end position="115"/>
    </location>
</feature>
<dbReference type="Proteomes" id="UP000694388">
    <property type="component" value="Unplaced"/>
</dbReference>
<proteinExistence type="predicted"/>
<dbReference type="Pfam" id="PF13837">
    <property type="entry name" value="Myb_DNA-bind_4"/>
    <property type="match status" value="2"/>
</dbReference>